<gene>
    <name evidence="2" type="ORF">DM02DRAFT_625058</name>
</gene>
<feature type="compositionally biased region" description="Basic residues" evidence="1">
    <location>
        <begin position="324"/>
        <end position="336"/>
    </location>
</feature>
<feature type="compositionally biased region" description="Basic residues" evidence="1">
    <location>
        <begin position="256"/>
        <end position="265"/>
    </location>
</feature>
<feature type="region of interest" description="Disordered" evidence="1">
    <location>
        <begin position="1"/>
        <end position="86"/>
    </location>
</feature>
<sequence>MKVAETDPRDLDDGSAHNSAHRLAESTVADDATSSSSDSFHTAIDDATSTGVSPYGEETFEGRGNERAQQRVEYISSSDDRDSQQKIEKKVRFLGTDIVHEYERRDRDDSSGERYRPFDEVSEDHVNEPYRMHNDRYRLGDAFINTRGVDTGLNNHGYREQVRGLEHLSLEENREPTSSSVFQPSRTPYIDILEELIDNNRWYPEETSRSQHGRHPTPHQQLQETDGHRPRSHRTSSHRSRGTQSAPAIPQDSDHRHSHRSSAHHSRGEDSSMSHHRHSHRRRKHRSRDMGGEHEMPSHGRHRSSHRRSRHRPGERDRSPSPHRERKHRFRFWLNK</sequence>
<dbReference type="AlphaFoldDB" id="A0A2V1E225"/>
<feature type="compositionally biased region" description="Basic and acidic residues" evidence="1">
    <location>
        <begin position="1"/>
        <end position="15"/>
    </location>
</feature>
<dbReference type="Proteomes" id="UP000244855">
    <property type="component" value="Unassembled WGS sequence"/>
</dbReference>
<feature type="compositionally biased region" description="Basic residues" evidence="1">
    <location>
        <begin position="230"/>
        <end position="241"/>
    </location>
</feature>
<proteinExistence type="predicted"/>
<name>A0A2V1E225_9PLEO</name>
<feature type="compositionally biased region" description="Basic residues" evidence="1">
    <location>
        <begin position="274"/>
        <end position="287"/>
    </location>
</feature>
<organism evidence="2 3">
    <name type="scientific">Periconia macrospinosa</name>
    <dbReference type="NCBI Taxonomy" id="97972"/>
    <lineage>
        <taxon>Eukaryota</taxon>
        <taxon>Fungi</taxon>
        <taxon>Dikarya</taxon>
        <taxon>Ascomycota</taxon>
        <taxon>Pezizomycotina</taxon>
        <taxon>Dothideomycetes</taxon>
        <taxon>Pleosporomycetidae</taxon>
        <taxon>Pleosporales</taxon>
        <taxon>Massarineae</taxon>
        <taxon>Periconiaceae</taxon>
        <taxon>Periconia</taxon>
    </lineage>
</organism>
<evidence type="ECO:0000256" key="1">
    <source>
        <dbReference type="SAM" id="MobiDB-lite"/>
    </source>
</evidence>
<evidence type="ECO:0000313" key="2">
    <source>
        <dbReference type="EMBL" id="PVI04356.1"/>
    </source>
</evidence>
<feature type="compositionally biased region" description="Basic and acidic residues" evidence="1">
    <location>
        <begin position="288"/>
        <end position="298"/>
    </location>
</feature>
<reference evidence="2 3" key="1">
    <citation type="journal article" date="2018" name="Sci. Rep.">
        <title>Comparative genomics provides insights into the lifestyle and reveals functional heterogeneity of dark septate endophytic fungi.</title>
        <authorList>
            <person name="Knapp D.G."/>
            <person name="Nemeth J.B."/>
            <person name="Barry K."/>
            <person name="Hainaut M."/>
            <person name="Henrissat B."/>
            <person name="Johnson J."/>
            <person name="Kuo A."/>
            <person name="Lim J.H.P."/>
            <person name="Lipzen A."/>
            <person name="Nolan M."/>
            <person name="Ohm R.A."/>
            <person name="Tamas L."/>
            <person name="Grigoriev I.V."/>
            <person name="Spatafora J.W."/>
            <person name="Nagy L.G."/>
            <person name="Kovacs G.M."/>
        </authorList>
    </citation>
    <scope>NUCLEOTIDE SEQUENCE [LARGE SCALE GENOMIC DNA]</scope>
    <source>
        <strain evidence="2 3">DSE2036</strain>
    </source>
</reference>
<feature type="compositionally biased region" description="Basic and acidic residues" evidence="1">
    <location>
        <begin position="60"/>
        <end position="70"/>
    </location>
</feature>
<keyword evidence="3" id="KW-1185">Reference proteome</keyword>
<feature type="compositionally biased region" description="Low complexity" evidence="1">
    <location>
        <begin position="26"/>
        <end position="42"/>
    </location>
</feature>
<feature type="compositionally biased region" description="Basic and acidic residues" evidence="1">
    <location>
        <begin position="312"/>
        <end position="323"/>
    </location>
</feature>
<accession>A0A2V1E225</accession>
<evidence type="ECO:0000313" key="3">
    <source>
        <dbReference type="Proteomes" id="UP000244855"/>
    </source>
</evidence>
<protein>
    <submittedName>
        <fullName evidence="2">Uncharacterized protein</fullName>
    </submittedName>
</protein>
<feature type="region of interest" description="Disordered" evidence="1">
    <location>
        <begin position="205"/>
        <end position="336"/>
    </location>
</feature>
<dbReference type="EMBL" id="KZ805322">
    <property type="protein sequence ID" value="PVI04356.1"/>
    <property type="molecule type" value="Genomic_DNA"/>
</dbReference>
<feature type="compositionally biased region" description="Basic residues" evidence="1">
    <location>
        <begin position="299"/>
        <end position="311"/>
    </location>
</feature>